<dbReference type="Pfam" id="PF18029">
    <property type="entry name" value="Glyoxalase_6"/>
    <property type="match status" value="1"/>
</dbReference>
<dbReference type="Proteomes" id="UP000515511">
    <property type="component" value="Chromosome"/>
</dbReference>
<dbReference type="CDD" id="cd06587">
    <property type="entry name" value="VOC"/>
    <property type="match status" value="1"/>
</dbReference>
<organism evidence="2 3">
    <name type="scientific">Leifsonia shinshuensis</name>
    <dbReference type="NCBI Taxonomy" id="150026"/>
    <lineage>
        <taxon>Bacteria</taxon>
        <taxon>Bacillati</taxon>
        <taxon>Actinomycetota</taxon>
        <taxon>Actinomycetes</taxon>
        <taxon>Micrococcales</taxon>
        <taxon>Microbacteriaceae</taxon>
        <taxon>Leifsonia</taxon>
    </lineage>
</organism>
<dbReference type="Gene3D" id="3.10.180.10">
    <property type="entry name" value="2,3-Dihydroxybiphenyl 1,2-Dioxygenase, domain 1"/>
    <property type="match status" value="1"/>
</dbReference>
<dbReference type="EMBL" id="CP043641">
    <property type="protein sequence ID" value="QNE35894.1"/>
    <property type="molecule type" value="Genomic_DNA"/>
</dbReference>
<dbReference type="AlphaFoldDB" id="A0A7G6YBM9"/>
<dbReference type="KEGG" id="lse:F1C12_12655"/>
<accession>A0A7G6YBM9</accession>
<gene>
    <name evidence="2" type="ORF">F1C12_12655</name>
</gene>
<dbReference type="RefSeq" id="WP_185275363.1">
    <property type="nucleotide sequence ID" value="NZ_CP043641.1"/>
</dbReference>
<dbReference type="SUPFAM" id="SSF54593">
    <property type="entry name" value="Glyoxalase/Bleomycin resistance protein/Dihydroxybiphenyl dioxygenase"/>
    <property type="match status" value="1"/>
</dbReference>
<proteinExistence type="predicted"/>
<evidence type="ECO:0000313" key="3">
    <source>
        <dbReference type="Proteomes" id="UP000515511"/>
    </source>
</evidence>
<feature type="domain" description="Glyoxalase-like" evidence="1">
    <location>
        <begin position="8"/>
        <end position="142"/>
    </location>
</feature>
<dbReference type="PANTHER" id="PTHR35908">
    <property type="entry name" value="HYPOTHETICAL FUSION PROTEIN"/>
    <property type="match status" value="1"/>
</dbReference>
<reference evidence="3" key="1">
    <citation type="submission" date="2019-09" db="EMBL/GenBank/DDBJ databases">
        <title>Antimicrobial potential of Antarctic Bacteria.</title>
        <authorList>
            <person name="Benaud N."/>
            <person name="Edwards R.J."/>
            <person name="Ferrari B.C."/>
        </authorList>
    </citation>
    <scope>NUCLEOTIDE SEQUENCE [LARGE SCALE GENOMIC DNA]</scope>
    <source>
        <strain evidence="3">INR9</strain>
    </source>
</reference>
<sequence length="143" mass="16245">MTARIANVTFHAADPAALARFWAAVMGYPEPEWLTPEEEAELRAAGLTDDDLAARAVAWDEDPSHQRFYFTRYQHEKRQRNRMHIDITPSADRHATREEVEAEAARLVGLGATVEQVLDGSWGPYPEFAIMMRDPEGNEFCLQ</sequence>
<protein>
    <submittedName>
        <fullName evidence="2">VOC family protein</fullName>
    </submittedName>
</protein>
<dbReference type="InterPro" id="IPR041581">
    <property type="entry name" value="Glyoxalase_6"/>
</dbReference>
<name>A0A7G6YBM9_9MICO</name>
<evidence type="ECO:0000313" key="2">
    <source>
        <dbReference type="EMBL" id="QNE35894.1"/>
    </source>
</evidence>
<dbReference type="PANTHER" id="PTHR35908:SF1">
    <property type="entry name" value="CONSERVED PROTEIN"/>
    <property type="match status" value="1"/>
</dbReference>
<dbReference type="InterPro" id="IPR029068">
    <property type="entry name" value="Glyas_Bleomycin-R_OHBP_Dase"/>
</dbReference>
<evidence type="ECO:0000259" key="1">
    <source>
        <dbReference type="Pfam" id="PF18029"/>
    </source>
</evidence>